<comment type="caution">
    <text evidence="3">The sequence shown here is derived from an EMBL/GenBank/DDBJ whole genome shotgun (WGS) entry which is preliminary data.</text>
</comment>
<dbReference type="SUPFAM" id="SSF54909">
    <property type="entry name" value="Dimeric alpha+beta barrel"/>
    <property type="match status" value="1"/>
</dbReference>
<evidence type="ECO:0000313" key="4">
    <source>
        <dbReference type="Proteomes" id="UP000292958"/>
    </source>
</evidence>
<dbReference type="OrthoDB" id="9795306at2"/>
<dbReference type="Proteomes" id="UP000292958">
    <property type="component" value="Unassembled WGS sequence"/>
</dbReference>
<dbReference type="AlphaFoldDB" id="A0A4V6MFT8"/>
<sequence length="151" mass="16614">MRFMILRRSDANMEAGALTDKALLAAVGRYYQDMRDAGVLLAGEWLRPTAKSARIVASQGRQTVVDGPFTELKELIAGFILIEVPSLEEAIRWARRCPTLTGSFDAQAEVRQVVEASDFPADYAQELTLHASKTMAADAEELLRTQTAAIQ</sequence>
<proteinExistence type="inferred from homology"/>
<dbReference type="InterPro" id="IPR005545">
    <property type="entry name" value="YCII"/>
</dbReference>
<gene>
    <name evidence="3" type="ORF">BDD14_1691</name>
</gene>
<dbReference type="PANTHER" id="PTHR35174">
    <property type="entry name" value="BLL7171 PROTEIN-RELATED"/>
    <property type="match status" value="1"/>
</dbReference>
<keyword evidence="4" id="KW-1185">Reference proteome</keyword>
<dbReference type="EMBL" id="SHKW01000001">
    <property type="protein sequence ID" value="RZU40246.1"/>
    <property type="molecule type" value="Genomic_DNA"/>
</dbReference>
<protein>
    <recommendedName>
        <fullName evidence="2">YCII-related domain-containing protein</fullName>
    </recommendedName>
</protein>
<comment type="similarity">
    <text evidence="1">Belongs to the YciI family.</text>
</comment>
<dbReference type="Gene3D" id="3.30.70.1060">
    <property type="entry name" value="Dimeric alpha+beta barrel"/>
    <property type="match status" value="1"/>
</dbReference>
<dbReference type="PANTHER" id="PTHR35174:SF4">
    <property type="entry name" value="BLL7163 PROTEIN"/>
    <property type="match status" value="1"/>
</dbReference>
<name>A0A4V6MFT8_9BACT</name>
<dbReference type="Pfam" id="PF03795">
    <property type="entry name" value="YCII"/>
    <property type="match status" value="1"/>
</dbReference>
<feature type="domain" description="YCII-related" evidence="2">
    <location>
        <begin position="1"/>
        <end position="103"/>
    </location>
</feature>
<dbReference type="InterPro" id="IPR011008">
    <property type="entry name" value="Dimeric_a/b-barrel"/>
</dbReference>
<evidence type="ECO:0000259" key="2">
    <source>
        <dbReference type="Pfam" id="PF03795"/>
    </source>
</evidence>
<evidence type="ECO:0000256" key="1">
    <source>
        <dbReference type="ARBA" id="ARBA00007689"/>
    </source>
</evidence>
<accession>A0A4V6MFT8</accession>
<dbReference type="RefSeq" id="WP_130418336.1">
    <property type="nucleotide sequence ID" value="NZ_SHKW01000001.1"/>
</dbReference>
<reference evidence="3 4" key="1">
    <citation type="submission" date="2019-02" db="EMBL/GenBank/DDBJ databases">
        <title>Genomic Encyclopedia of Archaeal and Bacterial Type Strains, Phase II (KMG-II): from individual species to whole genera.</title>
        <authorList>
            <person name="Goeker M."/>
        </authorList>
    </citation>
    <scope>NUCLEOTIDE SEQUENCE [LARGE SCALE GENOMIC DNA]</scope>
    <source>
        <strain evidence="3 4">DSM 18101</strain>
    </source>
</reference>
<organism evidence="3 4">
    <name type="scientific">Edaphobacter modestus</name>
    <dbReference type="NCBI Taxonomy" id="388466"/>
    <lineage>
        <taxon>Bacteria</taxon>
        <taxon>Pseudomonadati</taxon>
        <taxon>Acidobacteriota</taxon>
        <taxon>Terriglobia</taxon>
        <taxon>Terriglobales</taxon>
        <taxon>Acidobacteriaceae</taxon>
        <taxon>Edaphobacter</taxon>
    </lineage>
</organism>
<evidence type="ECO:0000313" key="3">
    <source>
        <dbReference type="EMBL" id="RZU40246.1"/>
    </source>
</evidence>